<protein>
    <submittedName>
        <fullName evidence="1">Uncharacterized protein</fullName>
    </submittedName>
</protein>
<dbReference type="EMBL" id="AXCN02000807">
    <property type="status" value="NOT_ANNOTATED_CDS"/>
    <property type="molecule type" value="Genomic_DNA"/>
</dbReference>
<accession>A0A182QDM8</accession>
<dbReference type="EnsemblMetazoa" id="AFAF008067-RA">
    <property type="protein sequence ID" value="AFAF008067-PA"/>
    <property type="gene ID" value="AFAF008067"/>
</dbReference>
<dbReference type="AlphaFoldDB" id="A0A182QDM8"/>
<dbReference type="VEuPathDB" id="VectorBase:AFAF008067"/>
<organism evidence="1 2">
    <name type="scientific">Anopheles farauti</name>
    <dbReference type="NCBI Taxonomy" id="69004"/>
    <lineage>
        <taxon>Eukaryota</taxon>
        <taxon>Metazoa</taxon>
        <taxon>Ecdysozoa</taxon>
        <taxon>Arthropoda</taxon>
        <taxon>Hexapoda</taxon>
        <taxon>Insecta</taxon>
        <taxon>Pterygota</taxon>
        <taxon>Neoptera</taxon>
        <taxon>Endopterygota</taxon>
        <taxon>Diptera</taxon>
        <taxon>Nematocera</taxon>
        <taxon>Culicoidea</taxon>
        <taxon>Culicidae</taxon>
        <taxon>Anophelinae</taxon>
        <taxon>Anopheles</taxon>
    </lineage>
</organism>
<dbReference type="Proteomes" id="UP000075886">
    <property type="component" value="Unassembled WGS sequence"/>
</dbReference>
<proteinExistence type="predicted"/>
<keyword evidence="2" id="KW-1185">Reference proteome</keyword>
<reference evidence="1" key="2">
    <citation type="submission" date="2020-05" db="UniProtKB">
        <authorList>
            <consortium name="EnsemblMetazoa"/>
        </authorList>
    </citation>
    <scope>IDENTIFICATION</scope>
    <source>
        <strain evidence="1">FAR1</strain>
    </source>
</reference>
<evidence type="ECO:0000313" key="1">
    <source>
        <dbReference type="EnsemblMetazoa" id="AFAF008067-PA"/>
    </source>
</evidence>
<sequence>MNARRGKYQLEDAVNDDDTSTLFKDVPTKRTDWQVDGRFHSWRPKTIAEVKRNHRAESLLQLFVPLCRPLPLLVSPVRICMAQFGLKFLQLLHYLELTVQFRHVQCRPTGRVHLEHADARLQQTLNALTMSTGRGQMEGRITRAVRSGEISAALQQNGQGEGLSTDRC</sequence>
<evidence type="ECO:0000313" key="2">
    <source>
        <dbReference type="Proteomes" id="UP000075886"/>
    </source>
</evidence>
<reference evidence="2" key="1">
    <citation type="submission" date="2014-01" db="EMBL/GenBank/DDBJ databases">
        <title>The Genome Sequence of Anopheles farauti FAR1 (V2).</title>
        <authorList>
            <consortium name="The Broad Institute Genomics Platform"/>
            <person name="Neafsey D.E."/>
            <person name="Besansky N."/>
            <person name="Howell P."/>
            <person name="Walton C."/>
            <person name="Young S.K."/>
            <person name="Zeng Q."/>
            <person name="Gargeya S."/>
            <person name="Fitzgerald M."/>
            <person name="Haas B."/>
            <person name="Abouelleil A."/>
            <person name="Allen A.W."/>
            <person name="Alvarado L."/>
            <person name="Arachchi H.M."/>
            <person name="Berlin A.M."/>
            <person name="Chapman S.B."/>
            <person name="Gainer-Dewar J."/>
            <person name="Goldberg J."/>
            <person name="Griggs A."/>
            <person name="Gujja S."/>
            <person name="Hansen M."/>
            <person name="Howarth C."/>
            <person name="Imamovic A."/>
            <person name="Ireland A."/>
            <person name="Larimer J."/>
            <person name="McCowan C."/>
            <person name="Murphy C."/>
            <person name="Pearson M."/>
            <person name="Poon T.W."/>
            <person name="Priest M."/>
            <person name="Roberts A."/>
            <person name="Saif S."/>
            <person name="Shea T."/>
            <person name="Sisk P."/>
            <person name="Sykes S."/>
            <person name="Wortman J."/>
            <person name="Nusbaum C."/>
            <person name="Birren B."/>
        </authorList>
    </citation>
    <scope>NUCLEOTIDE SEQUENCE [LARGE SCALE GENOMIC DNA]</scope>
    <source>
        <strain evidence="2">FAR1</strain>
    </source>
</reference>
<name>A0A182QDM8_9DIPT</name>